<evidence type="ECO:0008006" key="7">
    <source>
        <dbReference type="Google" id="ProtNLM"/>
    </source>
</evidence>
<protein>
    <recommendedName>
        <fullName evidence="7">Trafficking protein particle complex subunit 13</fullName>
    </recommendedName>
</protein>
<dbReference type="Pfam" id="PF23643">
    <property type="entry name" value="TRAPPC13_C"/>
    <property type="match status" value="1"/>
</dbReference>
<evidence type="ECO:0000259" key="4">
    <source>
        <dbReference type="Pfam" id="PF23647"/>
    </source>
</evidence>
<dbReference type="InterPro" id="IPR055428">
    <property type="entry name" value="TRAPPC13_C"/>
</dbReference>
<evidence type="ECO:0000259" key="3">
    <source>
        <dbReference type="Pfam" id="PF23643"/>
    </source>
</evidence>
<dbReference type="InterPro" id="IPR010378">
    <property type="entry name" value="TRAPPC13"/>
</dbReference>
<name>A0ABR2PV99_9ROSI</name>
<dbReference type="Pfam" id="PF06159">
    <property type="entry name" value="TRAPPC13_N"/>
    <property type="match status" value="1"/>
</dbReference>
<comment type="similarity">
    <text evidence="1">Belongs to the TRAPPC13 family.</text>
</comment>
<evidence type="ECO:0000256" key="1">
    <source>
        <dbReference type="ARBA" id="ARBA00010785"/>
    </source>
</evidence>
<dbReference type="InterPro" id="IPR055427">
    <property type="entry name" value="TRAPPC13_N"/>
</dbReference>
<feature type="domain" description="Trafficking protein particle complex subunit 13 middle" evidence="4">
    <location>
        <begin position="197"/>
        <end position="318"/>
    </location>
</feature>
<dbReference type="PANTHER" id="PTHR13134">
    <property type="entry name" value="TRAFFICKING PROTEIN PARTICLE COMPLEX SUBUNIT 13"/>
    <property type="match status" value="1"/>
</dbReference>
<accession>A0ABR2PV99</accession>
<organism evidence="5 6">
    <name type="scientific">Hibiscus sabdariffa</name>
    <name type="common">roselle</name>
    <dbReference type="NCBI Taxonomy" id="183260"/>
    <lineage>
        <taxon>Eukaryota</taxon>
        <taxon>Viridiplantae</taxon>
        <taxon>Streptophyta</taxon>
        <taxon>Embryophyta</taxon>
        <taxon>Tracheophyta</taxon>
        <taxon>Spermatophyta</taxon>
        <taxon>Magnoliopsida</taxon>
        <taxon>eudicotyledons</taxon>
        <taxon>Gunneridae</taxon>
        <taxon>Pentapetalae</taxon>
        <taxon>rosids</taxon>
        <taxon>malvids</taxon>
        <taxon>Malvales</taxon>
        <taxon>Malvaceae</taxon>
        <taxon>Malvoideae</taxon>
        <taxon>Hibiscus</taxon>
    </lineage>
</organism>
<comment type="caution">
    <text evidence="5">The sequence shown here is derived from an EMBL/GenBank/DDBJ whole genome shotgun (WGS) entry which is preliminary data.</text>
</comment>
<dbReference type="Pfam" id="PF23647">
    <property type="entry name" value="TRAPPC13_M"/>
    <property type="match status" value="1"/>
</dbReference>
<sequence>MSTTPQGIHSLAFRVMRLCNPSFPVDPPFRVDPADLFFGEDMFDDPLLASNLSPLLSTHLSKSTDSSDMSFADRYLLHHPSDAMGFSGLLLLPQSFGAIYLGETFCSYISINNSSSFEVKDIIIKAEIQTERERILLLDTTKSPVGSIRAGGHYHFIVEHDVKELGAYTMVCTALYNDGGERKYLPQFFKFVVANPLSVRTKVRTVKETTYLEACIENQTKSNLYVDQVEFEPAPHWSVTILKADGLLHPADSLTAGEIVKPPILVRSGGGIHNYLYQIKLSSSGSEQVKSKRSNILGKLQITWRTNLGEPGRLQTQQILGIPWSCQEMELQVLEIPSLINLDSPFSLHLKLTNHTEREMGPFEVWLTQNSANEEKFVMINGLQTMVVSQVEAFGSTDFYLNLIATKLGVQRISGIMVFDTIEKRTFDPLPDVEIESNNEAKSKIIANLACVWSVQRRSFDIFYITCGWPPFSSDDPELCHYLLRRG</sequence>
<proteinExistence type="inferred from homology"/>
<dbReference type="EMBL" id="JBBPBN010000050">
    <property type="protein sequence ID" value="KAK8992324.1"/>
    <property type="molecule type" value="Genomic_DNA"/>
</dbReference>
<evidence type="ECO:0000259" key="2">
    <source>
        <dbReference type="Pfam" id="PF06159"/>
    </source>
</evidence>
<keyword evidence="6" id="KW-1185">Reference proteome</keyword>
<dbReference type="PANTHER" id="PTHR13134:SF3">
    <property type="entry name" value="TRAFFICKING PROTEIN PARTICLE COMPLEX SUBUNIT 13"/>
    <property type="match status" value="1"/>
</dbReference>
<reference evidence="5 6" key="1">
    <citation type="journal article" date="2024" name="G3 (Bethesda)">
        <title>Genome assembly of Hibiscus sabdariffa L. provides insights into metabolisms of medicinal natural products.</title>
        <authorList>
            <person name="Kim T."/>
        </authorList>
    </citation>
    <scope>NUCLEOTIDE SEQUENCE [LARGE SCALE GENOMIC DNA]</scope>
    <source>
        <strain evidence="5">TK-2024</strain>
        <tissue evidence="5">Old leaves</tissue>
    </source>
</reference>
<dbReference type="InterPro" id="IPR055429">
    <property type="entry name" value="TRAPPC13_M"/>
</dbReference>
<feature type="domain" description="Trafficking protein particle complex subunit 13 C-terminal" evidence="3">
    <location>
        <begin position="337"/>
        <end position="428"/>
    </location>
</feature>
<evidence type="ECO:0000313" key="5">
    <source>
        <dbReference type="EMBL" id="KAK8992324.1"/>
    </source>
</evidence>
<dbReference type="Proteomes" id="UP001396334">
    <property type="component" value="Unassembled WGS sequence"/>
</dbReference>
<gene>
    <name evidence="5" type="ORF">V6N11_048409</name>
</gene>
<evidence type="ECO:0000313" key="6">
    <source>
        <dbReference type="Proteomes" id="UP001396334"/>
    </source>
</evidence>
<feature type="domain" description="Trafficking protein particle complex subunit 13 N-terminal" evidence="2">
    <location>
        <begin position="9"/>
        <end position="193"/>
    </location>
</feature>